<keyword evidence="9 16" id="KW-0479">Metal-binding</keyword>
<dbReference type="NCBIfam" id="TIGR01496">
    <property type="entry name" value="DHPS"/>
    <property type="match status" value="1"/>
</dbReference>
<evidence type="ECO:0000256" key="1">
    <source>
        <dbReference type="ARBA" id="ARBA00000012"/>
    </source>
</evidence>
<evidence type="ECO:0000256" key="8">
    <source>
        <dbReference type="ARBA" id="ARBA00022679"/>
    </source>
</evidence>
<dbReference type="SMART" id="SM00905">
    <property type="entry name" value="FolB"/>
    <property type="match status" value="2"/>
</dbReference>
<keyword evidence="19" id="KW-1185">Reference proteome</keyword>
<feature type="domain" description="Pterin-binding" evidence="17">
    <location>
        <begin position="481"/>
        <end position="781"/>
    </location>
</feature>
<dbReference type="GO" id="GO:0016301">
    <property type="term" value="F:kinase activity"/>
    <property type="evidence" value="ECO:0007669"/>
    <property type="project" value="UniProtKB-UniRule"/>
</dbReference>
<comment type="similarity">
    <text evidence="7 16">In the C-terminal section; belongs to the DHPS family.</text>
</comment>
<comment type="catalytic activity">
    <reaction evidence="2">
        <text>6-hydroxymethyl-7,8-dihydropterin + ATP = (7,8-dihydropterin-6-yl)methyl diphosphate + AMP + H(+)</text>
        <dbReference type="Rhea" id="RHEA:11412"/>
        <dbReference type="ChEBI" id="CHEBI:15378"/>
        <dbReference type="ChEBI" id="CHEBI:30616"/>
        <dbReference type="ChEBI" id="CHEBI:44841"/>
        <dbReference type="ChEBI" id="CHEBI:72950"/>
        <dbReference type="ChEBI" id="CHEBI:456215"/>
        <dbReference type="EC" id="2.7.6.3"/>
    </reaction>
</comment>
<dbReference type="InterPro" id="IPR045031">
    <property type="entry name" value="DHP_synth-like"/>
</dbReference>
<evidence type="ECO:0000256" key="4">
    <source>
        <dbReference type="ARBA" id="ARBA00004763"/>
    </source>
</evidence>
<evidence type="ECO:0000256" key="15">
    <source>
        <dbReference type="ARBA" id="ARBA00023268"/>
    </source>
</evidence>
<dbReference type="PIRSF" id="PIRSF000741">
    <property type="entry name" value="Folic_acid_synth"/>
    <property type="match status" value="1"/>
</dbReference>
<dbReference type="GO" id="GO:0046654">
    <property type="term" value="P:tetrahydrofolate biosynthetic process"/>
    <property type="evidence" value="ECO:0007669"/>
    <property type="project" value="UniProtKB-UniRule"/>
</dbReference>
<keyword evidence="16" id="KW-0456">Lyase</keyword>
<dbReference type="AlphaFoldDB" id="A0A1G4JWU0"/>
<evidence type="ECO:0000256" key="13">
    <source>
        <dbReference type="ARBA" id="ARBA00022842"/>
    </source>
</evidence>
<dbReference type="InterPro" id="IPR035907">
    <property type="entry name" value="Hppk_sf"/>
</dbReference>
<dbReference type="GO" id="GO:0046872">
    <property type="term" value="F:metal ion binding"/>
    <property type="evidence" value="ECO:0007669"/>
    <property type="project" value="UniProtKB-UniRule"/>
</dbReference>
<dbReference type="SUPFAM" id="SSF55083">
    <property type="entry name" value="6-hydroxymethyl-7,8-dihydropterin pyrophosphokinase, HPPK"/>
    <property type="match status" value="1"/>
</dbReference>
<dbReference type="Pfam" id="PF00809">
    <property type="entry name" value="Pterin_bind"/>
    <property type="match status" value="1"/>
</dbReference>
<dbReference type="SUPFAM" id="SSF51717">
    <property type="entry name" value="Dihydropteroate synthetase-like"/>
    <property type="match status" value="1"/>
</dbReference>
<dbReference type="NCBIfam" id="TIGR00526">
    <property type="entry name" value="folB_dom"/>
    <property type="match status" value="2"/>
</dbReference>
<dbReference type="EMBL" id="LT598467">
    <property type="protein sequence ID" value="SCU95484.1"/>
    <property type="molecule type" value="Genomic_DNA"/>
</dbReference>
<dbReference type="PANTHER" id="PTHR20941">
    <property type="entry name" value="FOLATE SYNTHESIS PROTEINS"/>
    <property type="match status" value="1"/>
</dbReference>
<gene>
    <name evidence="18" type="ORF">LAMI_0F02630G</name>
</gene>
<dbReference type="NCBIfam" id="TIGR01498">
    <property type="entry name" value="folK"/>
    <property type="match status" value="1"/>
</dbReference>
<keyword evidence="12 16" id="KW-0067">ATP-binding</keyword>
<dbReference type="Gene3D" id="3.20.20.20">
    <property type="entry name" value="Dihydropteroate synthase-like"/>
    <property type="match status" value="1"/>
</dbReference>
<evidence type="ECO:0000256" key="7">
    <source>
        <dbReference type="ARBA" id="ARBA00009951"/>
    </source>
</evidence>
<name>A0A1G4JWU0_9SACH</name>
<dbReference type="CDD" id="cd00739">
    <property type="entry name" value="DHPS"/>
    <property type="match status" value="1"/>
</dbReference>
<comment type="pathway">
    <text evidence="4">Cofactor biosynthesis; tetrahydrofolate biosynthesis; 7,8-dihydrofolate from 2-amino-4-hydroxy-6-hydroxymethyl-7,8-dihydropteridine diphosphate and 4-aminobenzoate: step 1/2.</text>
</comment>
<proteinExistence type="inferred from homology"/>
<dbReference type="InterPro" id="IPR000550">
    <property type="entry name" value="Hppk"/>
</dbReference>
<keyword evidence="10 16" id="KW-0547">Nucleotide-binding</keyword>
<accession>A0A1G4JWU0</accession>
<dbReference type="CDD" id="cd00483">
    <property type="entry name" value="HPPK"/>
    <property type="match status" value="1"/>
</dbReference>
<evidence type="ECO:0000256" key="9">
    <source>
        <dbReference type="ARBA" id="ARBA00022723"/>
    </source>
</evidence>
<comment type="function">
    <text evidence="16">Catalyzes three sequential steps of tetrahydrofolate biosynthesis.</text>
</comment>
<dbReference type="InterPro" id="IPR006157">
    <property type="entry name" value="FolB_dom"/>
</dbReference>
<sequence length="790" mass="88116">MSYDKVHIEGLATKAIIGLDSWGRNSVQDCSITAEMVTNFRKASSTDDLKYSLNYAVISDDISKRVGARKNHKSLMDLARDVGGHLKNKYTGIERLILTAQCATTHIRTDDVRAEVTIPPSSAKPYNLIHIGNLKLLTLIGVFSFERLKKQFVTLELDLPVNQEETSFSSHDVIEEVIAFVENSNFKTVEALAEGTVQLITQRPYFEENNQLPVTVKVIKLNAITSTRGVGVSCTRRQCEFEGFPAIEIPSASQAHISKFDLPVPQEFKNLSQNRYIAYVAYGSNVGDRFFNILKAIELINSSKHSKVTRVSSLFQSEPMYFTDQNTFLNGCLELETSLSPHALLKFCKEIEYDELKRVKQFDNGPRSIDLDIILFKSGEEEHVLVNDDQLTIPHPRLHERSFVMEPLCELVGHAELHPITAEPIFNHLINLYAKSNAEDVLWRLIPLPARGGKERFLKFKSVTVVDEMTGFHTTKSVSSAYVMGILNVTPDSFSDGGLLQGELDSQLERTKQMVMDVLDKCESVILDVGGCSTRPNSEQASAAEELNRAIPLVQAIRSCKDFPNEKVFISVDTYRAEVALKAIEAGADIINDISGGKFDAEMFSLIANHPTVAYVLSHTRGNIRTMSSKTDYASTDLTDGSHEYIFAQDSSDASSAFIRTIAKETAEQYRKALDDNVKRWQIIIDPGIGFAKKSAQNLRLIKHVEDLKNYSYQCPKHFTTFRNLPVLVGPSRKKFIGEITGDEKPSDRDFATGALSASCVGFGADIVRVHDAKNCSKTIKLANALYRQV</sequence>
<evidence type="ECO:0000256" key="5">
    <source>
        <dbReference type="ARBA" id="ARBA00005051"/>
    </source>
</evidence>
<comment type="pathway">
    <text evidence="5">Cofactor biosynthesis; tetrahydrofolate biosynthesis; 2-amino-4-hydroxy-6-hydroxymethyl-7,8-dihydropteridine diphosphate from 7,8-dihydroneopterin triphosphate: step 4/4.</text>
</comment>
<evidence type="ECO:0000259" key="17">
    <source>
        <dbReference type="PROSITE" id="PS50972"/>
    </source>
</evidence>
<evidence type="ECO:0000256" key="10">
    <source>
        <dbReference type="ARBA" id="ARBA00022741"/>
    </source>
</evidence>
<dbReference type="GO" id="GO:0046656">
    <property type="term" value="P:folic acid biosynthetic process"/>
    <property type="evidence" value="ECO:0007669"/>
    <property type="project" value="UniProtKB-UniRule"/>
</dbReference>
<dbReference type="GO" id="GO:0004150">
    <property type="term" value="F:dihydroneopterin aldolase activity"/>
    <property type="evidence" value="ECO:0007669"/>
    <property type="project" value="UniProtKB-UniRule"/>
</dbReference>
<evidence type="ECO:0000313" key="18">
    <source>
        <dbReference type="EMBL" id="SCU95484.1"/>
    </source>
</evidence>
<dbReference type="PROSITE" id="PS50972">
    <property type="entry name" value="PTERIN_BINDING"/>
    <property type="match status" value="1"/>
</dbReference>
<dbReference type="InterPro" id="IPR006390">
    <property type="entry name" value="DHP_synth_dom"/>
</dbReference>
<dbReference type="PROSITE" id="PS00794">
    <property type="entry name" value="HPPK"/>
    <property type="match status" value="1"/>
</dbReference>
<dbReference type="InterPro" id="IPR016261">
    <property type="entry name" value="Folic_acid_synth"/>
</dbReference>
<comment type="similarity">
    <text evidence="6 16">In the N-terminal section; belongs to the DHNA family.</text>
</comment>
<evidence type="ECO:0000256" key="12">
    <source>
        <dbReference type="ARBA" id="ARBA00022840"/>
    </source>
</evidence>
<dbReference type="GO" id="GO:0003848">
    <property type="term" value="F:2-amino-4-hydroxy-6-hydroxymethyldihydropteridine diphosphokinase activity"/>
    <property type="evidence" value="ECO:0007669"/>
    <property type="project" value="UniProtKB-UniRule"/>
</dbReference>
<evidence type="ECO:0000256" key="6">
    <source>
        <dbReference type="ARBA" id="ARBA00009640"/>
    </source>
</evidence>
<keyword evidence="11 16" id="KW-0418">Kinase</keyword>
<dbReference type="Pfam" id="PF01288">
    <property type="entry name" value="HPPK"/>
    <property type="match status" value="1"/>
</dbReference>
<comment type="catalytic activity">
    <reaction evidence="1">
        <text>(7,8-dihydropterin-6-yl)methyl diphosphate + 4-aminobenzoate = 7,8-dihydropteroate + diphosphate</text>
        <dbReference type="Rhea" id="RHEA:19949"/>
        <dbReference type="ChEBI" id="CHEBI:17836"/>
        <dbReference type="ChEBI" id="CHEBI:17839"/>
        <dbReference type="ChEBI" id="CHEBI:33019"/>
        <dbReference type="ChEBI" id="CHEBI:72950"/>
        <dbReference type="EC" id="2.5.1.15"/>
    </reaction>
</comment>
<dbReference type="InterPro" id="IPR000489">
    <property type="entry name" value="Pterin-binding_dom"/>
</dbReference>
<evidence type="ECO:0000256" key="16">
    <source>
        <dbReference type="PIRNR" id="PIRNR000741"/>
    </source>
</evidence>
<keyword evidence="15" id="KW-0511">Multifunctional enzyme</keyword>
<keyword evidence="13 16" id="KW-0460">Magnesium</keyword>
<dbReference type="OrthoDB" id="615426at2759"/>
<dbReference type="UniPathway" id="UPA00077">
    <property type="reaction ID" value="UER00155"/>
</dbReference>
<protein>
    <recommendedName>
        <fullName evidence="16">Folic acid synthesis protein fol1</fullName>
    </recommendedName>
</protein>
<comment type="cofactor">
    <cofactor evidence="3 16">
        <name>Mg(2+)</name>
        <dbReference type="ChEBI" id="CHEBI:18420"/>
    </cofactor>
</comment>
<dbReference type="GO" id="GO:0004156">
    <property type="term" value="F:dihydropteroate synthase activity"/>
    <property type="evidence" value="ECO:0007669"/>
    <property type="project" value="UniProtKB-UniRule"/>
</dbReference>
<dbReference type="FunFam" id="3.20.20.20:FF:000014">
    <property type="entry name" value="Folic acid synthesis protein fol1"/>
    <property type="match status" value="1"/>
</dbReference>
<dbReference type="InterPro" id="IPR043133">
    <property type="entry name" value="GTP-CH-I_C/QueF"/>
</dbReference>
<evidence type="ECO:0000256" key="14">
    <source>
        <dbReference type="ARBA" id="ARBA00022909"/>
    </source>
</evidence>
<keyword evidence="8 16" id="KW-0808">Transferase</keyword>
<dbReference type="InterPro" id="IPR011005">
    <property type="entry name" value="Dihydropteroate_synth-like_sf"/>
</dbReference>
<keyword evidence="14 16" id="KW-0289">Folate biosynthesis</keyword>
<evidence type="ECO:0000256" key="2">
    <source>
        <dbReference type="ARBA" id="ARBA00000198"/>
    </source>
</evidence>
<evidence type="ECO:0000313" key="19">
    <source>
        <dbReference type="Proteomes" id="UP000191024"/>
    </source>
</evidence>
<dbReference type="PANTHER" id="PTHR20941:SF1">
    <property type="entry name" value="FOLIC ACID SYNTHESIS PROTEIN FOL1"/>
    <property type="match status" value="1"/>
</dbReference>
<dbReference type="Pfam" id="PF02152">
    <property type="entry name" value="FolB"/>
    <property type="match status" value="2"/>
</dbReference>
<reference evidence="19" key="1">
    <citation type="submission" date="2016-03" db="EMBL/GenBank/DDBJ databases">
        <authorList>
            <person name="Devillers H."/>
        </authorList>
    </citation>
    <scope>NUCLEOTIDE SEQUENCE [LARGE SCALE GENOMIC DNA]</scope>
</reference>
<evidence type="ECO:0000256" key="11">
    <source>
        <dbReference type="ARBA" id="ARBA00022777"/>
    </source>
</evidence>
<comment type="similarity">
    <text evidence="16">In the central section; belongs to the HPPK family.</text>
</comment>
<evidence type="ECO:0000256" key="3">
    <source>
        <dbReference type="ARBA" id="ARBA00001946"/>
    </source>
</evidence>
<dbReference type="Gene3D" id="3.30.1130.10">
    <property type="match status" value="2"/>
</dbReference>
<dbReference type="GO" id="GO:0005524">
    <property type="term" value="F:ATP binding"/>
    <property type="evidence" value="ECO:0007669"/>
    <property type="project" value="UniProtKB-UniRule"/>
</dbReference>
<dbReference type="PROSITE" id="PS00792">
    <property type="entry name" value="DHPS_1"/>
    <property type="match status" value="1"/>
</dbReference>
<dbReference type="STRING" id="1230905.A0A1G4JWU0"/>
<dbReference type="SUPFAM" id="SSF55620">
    <property type="entry name" value="Tetrahydrobiopterin biosynthesis enzymes-like"/>
    <property type="match status" value="2"/>
</dbReference>
<dbReference type="GO" id="GO:0005740">
    <property type="term" value="C:mitochondrial envelope"/>
    <property type="evidence" value="ECO:0007669"/>
    <property type="project" value="TreeGrafter"/>
</dbReference>
<dbReference type="Proteomes" id="UP000191024">
    <property type="component" value="Chromosome F"/>
</dbReference>
<organism evidence="18 19">
    <name type="scientific">Lachancea mirantina</name>
    <dbReference type="NCBI Taxonomy" id="1230905"/>
    <lineage>
        <taxon>Eukaryota</taxon>
        <taxon>Fungi</taxon>
        <taxon>Dikarya</taxon>
        <taxon>Ascomycota</taxon>
        <taxon>Saccharomycotina</taxon>
        <taxon>Saccharomycetes</taxon>
        <taxon>Saccharomycetales</taxon>
        <taxon>Saccharomycetaceae</taxon>
        <taxon>Lachancea</taxon>
    </lineage>
</organism>
<dbReference type="Gene3D" id="3.30.70.560">
    <property type="entry name" value="7,8-Dihydro-6-hydroxymethylpterin-pyrophosphokinase HPPK"/>
    <property type="match status" value="1"/>
</dbReference>